<dbReference type="PROSITE" id="PS50206">
    <property type="entry name" value="RHODANESE_3"/>
    <property type="match status" value="1"/>
</dbReference>
<evidence type="ECO:0000259" key="1">
    <source>
        <dbReference type="PROSITE" id="PS50206"/>
    </source>
</evidence>
<organism evidence="2 3">
    <name type="scientific">Yoonia phaeophyticola</name>
    <dbReference type="NCBI Taxonomy" id="3137369"/>
    <lineage>
        <taxon>Bacteria</taxon>
        <taxon>Pseudomonadati</taxon>
        <taxon>Pseudomonadota</taxon>
        <taxon>Alphaproteobacteria</taxon>
        <taxon>Rhodobacterales</taxon>
        <taxon>Paracoccaceae</taxon>
        <taxon>Yoonia</taxon>
    </lineage>
</organism>
<proteinExistence type="predicted"/>
<evidence type="ECO:0000313" key="2">
    <source>
        <dbReference type="EMBL" id="WZC50010.1"/>
    </source>
</evidence>
<reference evidence="3" key="1">
    <citation type="submission" date="2024-04" db="EMBL/GenBank/DDBJ databases">
        <title>Phylogenomic analyses of a clade within the roseobacter group suggest taxonomic reassignments of species of the genera Aestuariivita, Citreicella, Loktanella, Nautella, Pelagibaca, Ruegeria, Thalassobius, Thiobacimonas and Tropicibacter, and the proposal o.</title>
        <authorList>
            <person name="Jeon C.O."/>
        </authorList>
    </citation>
    <scope>NUCLEOTIDE SEQUENCE [LARGE SCALE GENOMIC DNA]</scope>
    <source>
        <strain evidence="3">BS5-3</strain>
    </source>
</reference>
<dbReference type="CDD" id="cd01447">
    <property type="entry name" value="Polysulfide_ST"/>
    <property type="match status" value="1"/>
</dbReference>
<dbReference type="InterPro" id="IPR001763">
    <property type="entry name" value="Rhodanese-like_dom"/>
</dbReference>
<keyword evidence="3" id="KW-1185">Reference proteome</keyword>
<evidence type="ECO:0000313" key="3">
    <source>
        <dbReference type="Proteomes" id="UP001440612"/>
    </source>
</evidence>
<dbReference type="PANTHER" id="PTHR44086">
    <property type="entry name" value="THIOSULFATE SULFURTRANSFERASE RDL2, MITOCHONDRIAL-RELATED"/>
    <property type="match status" value="1"/>
</dbReference>
<dbReference type="Pfam" id="PF00581">
    <property type="entry name" value="Rhodanese"/>
    <property type="match status" value="1"/>
</dbReference>
<sequence length="133" mass="15144">MSKLKISSAELVQRARARIEEVDTQDAIAMLDDPNVTFVDIRDIRERQRSGFIPGSFHCPRGLAEFWIDPDGDYYKEIFGEDRTFIFHCAIGWRSALTVATLNDMGFACVHLKDGFSDWVRQNGPMQTADETP</sequence>
<accession>A0ABZ2VB84</accession>
<dbReference type="Gene3D" id="3.40.250.10">
    <property type="entry name" value="Rhodanese-like domain"/>
    <property type="match status" value="1"/>
</dbReference>
<dbReference type="EMBL" id="CP150951">
    <property type="protein sequence ID" value="WZC50010.1"/>
    <property type="molecule type" value="Genomic_DNA"/>
</dbReference>
<dbReference type="RefSeq" id="WP_341368120.1">
    <property type="nucleotide sequence ID" value="NZ_CP150951.2"/>
</dbReference>
<protein>
    <submittedName>
        <fullName evidence="2">Rhodanese-like domain-containing protein</fullName>
    </submittedName>
</protein>
<dbReference type="Proteomes" id="UP001440612">
    <property type="component" value="Chromosome"/>
</dbReference>
<name>A0ABZ2VB84_9RHOB</name>
<feature type="domain" description="Rhodanese" evidence="1">
    <location>
        <begin position="32"/>
        <end position="128"/>
    </location>
</feature>
<gene>
    <name evidence="2" type="ORF">AABB29_05015</name>
</gene>
<dbReference type="PANTHER" id="PTHR44086:SF13">
    <property type="entry name" value="THIOSULFATE SULFURTRANSFERASE PSPE"/>
    <property type="match status" value="1"/>
</dbReference>
<dbReference type="SUPFAM" id="SSF52821">
    <property type="entry name" value="Rhodanese/Cell cycle control phosphatase"/>
    <property type="match status" value="1"/>
</dbReference>
<dbReference type="SMART" id="SM00450">
    <property type="entry name" value="RHOD"/>
    <property type="match status" value="1"/>
</dbReference>
<dbReference type="InterPro" id="IPR036873">
    <property type="entry name" value="Rhodanese-like_dom_sf"/>
</dbReference>